<dbReference type="PANTHER" id="PTHR12110:SF48">
    <property type="entry name" value="BLL3656 PROTEIN"/>
    <property type="match status" value="1"/>
</dbReference>
<dbReference type="InterPro" id="IPR013022">
    <property type="entry name" value="Xyl_isomerase-like_TIM-brl"/>
</dbReference>
<dbReference type="Proteomes" id="UP000806528">
    <property type="component" value="Unassembled WGS sequence"/>
</dbReference>
<organism evidence="2 3">
    <name type="scientific">Nocardiopsis coralli</name>
    <dbReference type="NCBI Taxonomy" id="2772213"/>
    <lineage>
        <taxon>Bacteria</taxon>
        <taxon>Bacillati</taxon>
        <taxon>Actinomycetota</taxon>
        <taxon>Actinomycetes</taxon>
        <taxon>Streptosporangiales</taxon>
        <taxon>Nocardiopsidaceae</taxon>
        <taxon>Nocardiopsis</taxon>
    </lineage>
</organism>
<protein>
    <submittedName>
        <fullName evidence="2">Sugar phosphate isomerase/epimerase</fullName>
    </submittedName>
</protein>
<proteinExistence type="predicted"/>
<evidence type="ECO:0000313" key="2">
    <source>
        <dbReference type="EMBL" id="MBE2998191.1"/>
    </source>
</evidence>
<reference evidence="2 3" key="1">
    <citation type="submission" date="2020-09" db="EMBL/GenBank/DDBJ databases">
        <title>Diversity and distribution of actinomycetes associated with coral in the coast of Hainan.</title>
        <authorList>
            <person name="Li F."/>
        </authorList>
    </citation>
    <scope>NUCLEOTIDE SEQUENCE [LARGE SCALE GENOMIC DNA]</scope>
    <source>
        <strain evidence="2 3">HNM0947</strain>
    </source>
</reference>
<dbReference type="InterPro" id="IPR050312">
    <property type="entry name" value="IolE/XylAMocC-like"/>
</dbReference>
<evidence type="ECO:0000259" key="1">
    <source>
        <dbReference type="Pfam" id="PF01261"/>
    </source>
</evidence>
<gene>
    <name evidence="2" type="ORF">IDM40_05655</name>
</gene>
<name>A0ABR9P2V6_9ACTN</name>
<keyword evidence="2" id="KW-0413">Isomerase</keyword>
<keyword evidence="3" id="KW-1185">Reference proteome</keyword>
<dbReference type="RefSeq" id="WP_193120839.1">
    <property type="nucleotide sequence ID" value="NZ_JADBGI010000004.1"/>
</dbReference>
<dbReference type="EMBL" id="JADBGI010000004">
    <property type="protein sequence ID" value="MBE2998191.1"/>
    <property type="molecule type" value="Genomic_DNA"/>
</dbReference>
<dbReference type="GO" id="GO:0016853">
    <property type="term" value="F:isomerase activity"/>
    <property type="evidence" value="ECO:0007669"/>
    <property type="project" value="UniProtKB-KW"/>
</dbReference>
<comment type="caution">
    <text evidence="2">The sequence shown here is derived from an EMBL/GenBank/DDBJ whole genome shotgun (WGS) entry which is preliminary data.</text>
</comment>
<dbReference type="InterPro" id="IPR036237">
    <property type="entry name" value="Xyl_isomerase-like_sf"/>
</dbReference>
<dbReference type="PANTHER" id="PTHR12110">
    <property type="entry name" value="HYDROXYPYRUVATE ISOMERASE"/>
    <property type="match status" value="1"/>
</dbReference>
<accession>A0ABR9P2V6</accession>
<feature type="domain" description="Xylose isomerase-like TIM barrel" evidence="1">
    <location>
        <begin position="25"/>
        <end position="259"/>
    </location>
</feature>
<dbReference type="Pfam" id="PF01261">
    <property type="entry name" value="AP_endonuc_2"/>
    <property type="match status" value="1"/>
</dbReference>
<dbReference type="Gene3D" id="3.20.20.150">
    <property type="entry name" value="Divalent-metal-dependent TIM barrel enzymes"/>
    <property type="match status" value="1"/>
</dbReference>
<sequence>MEQWTKELTLAGYGIHSSVDFGERVRAAAAAGFTGLGLRAEDYRSALAQGWTDDGIAAHLAEHDLALTEVEYVTGWGSDTERDAAQREKESTVFHMARRFGVAHVNVGLLESFDEDTVARALRDLCDRAGELVVGVEFMPYSGIPDVPSALRAMDRSGRENTGLIVDAWHWARSGSTAASLEGLDPGRVVSVQLCDVLATPMEPMRTESLHHRVLPGQGHGDVAGMLRALDAHGIDPGLVSVEVISDELASHGPREAARAAHGAALAVLRETVHR</sequence>
<dbReference type="SUPFAM" id="SSF51658">
    <property type="entry name" value="Xylose isomerase-like"/>
    <property type="match status" value="1"/>
</dbReference>
<evidence type="ECO:0000313" key="3">
    <source>
        <dbReference type="Proteomes" id="UP000806528"/>
    </source>
</evidence>